<proteinExistence type="predicted"/>
<evidence type="ECO:0000256" key="1">
    <source>
        <dbReference type="SAM" id="SignalP"/>
    </source>
</evidence>
<evidence type="ECO:0000313" key="3">
    <source>
        <dbReference type="WBParaSite" id="Csp11.Scaffold628.g7271.t1"/>
    </source>
</evidence>
<accession>A0A1I7TM38</accession>
<sequence>MQFISLAFNNFFFLFFSISRKNPFSCYQSEKKINQSIHYQNACFLSILLRLHLSSYHLDIIYINLDNGAKRPKED</sequence>
<reference evidence="3" key="1">
    <citation type="submission" date="2016-11" db="UniProtKB">
        <authorList>
            <consortium name="WormBaseParasite"/>
        </authorList>
    </citation>
    <scope>IDENTIFICATION</scope>
</reference>
<evidence type="ECO:0000313" key="2">
    <source>
        <dbReference type="Proteomes" id="UP000095282"/>
    </source>
</evidence>
<dbReference type="WBParaSite" id="Csp11.Scaffold628.g7271.t1">
    <property type="protein sequence ID" value="Csp11.Scaffold628.g7271.t1"/>
    <property type="gene ID" value="Csp11.Scaffold628.g7271"/>
</dbReference>
<organism evidence="2 3">
    <name type="scientific">Caenorhabditis tropicalis</name>
    <dbReference type="NCBI Taxonomy" id="1561998"/>
    <lineage>
        <taxon>Eukaryota</taxon>
        <taxon>Metazoa</taxon>
        <taxon>Ecdysozoa</taxon>
        <taxon>Nematoda</taxon>
        <taxon>Chromadorea</taxon>
        <taxon>Rhabditida</taxon>
        <taxon>Rhabditina</taxon>
        <taxon>Rhabditomorpha</taxon>
        <taxon>Rhabditoidea</taxon>
        <taxon>Rhabditidae</taxon>
        <taxon>Peloderinae</taxon>
        <taxon>Caenorhabditis</taxon>
    </lineage>
</organism>
<keyword evidence="1" id="KW-0732">Signal</keyword>
<dbReference type="Proteomes" id="UP000095282">
    <property type="component" value="Unplaced"/>
</dbReference>
<feature type="chain" id="PRO_5009307734" evidence="1">
    <location>
        <begin position="20"/>
        <end position="75"/>
    </location>
</feature>
<keyword evidence="2" id="KW-1185">Reference proteome</keyword>
<dbReference type="AlphaFoldDB" id="A0A1I7TM38"/>
<name>A0A1I7TM38_9PELO</name>
<feature type="signal peptide" evidence="1">
    <location>
        <begin position="1"/>
        <end position="19"/>
    </location>
</feature>
<protein>
    <submittedName>
        <fullName evidence="3">Secreted protein</fullName>
    </submittedName>
</protein>